<dbReference type="AlphaFoldDB" id="A0A6A5KF68"/>
<evidence type="ECO:0000313" key="1">
    <source>
        <dbReference type="EMBL" id="KAF1834296.1"/>
    </source>
</evidence>
<keyword evidence="2" id="KW-1185">Reference proteome</keyword>
<name>A0A6A5KF68_9PLEO</name>
<gene>
    <name evidence="1" type="ORF">BDW02DRAFT_647735</name>
</gene>
<accession>A0A6A5KF68</accession>
<organism evidence="1 2">
    <name type="scientific">Decorospora gaudefroyi</name>
    <dbReference type="NCBI Taxonomy" id="184978"/>
    <lineage>
        <taxon>Eukaryota</taxon>
        <taxon>Fungi</taxon>
        <taxon>Dikarya</taxon>
        <taxon>Ascomycota</taxon>
        <taxon>Pezizomycotina</taxon>
        <taxon>Dothideomycetes</taxon>
        <taxon>Pleosporomycetidae</taxon>
        <taxon>Pleosporales</taxon>
        <taxon>Pleosporineae</taxon>
        <taxon>Pleosporaceae</taxon>
        <taxon>Decorospora</taxon>
    </lineage>
</organism>
<reference evidence="1" key="1">
    <citation type="submission" date="2020-01" db="EMBL/GenBank/DDBJ databases">
        <authorList>
            <consortium name="DOE Joint Genome Institute"/>
            <person name="Haridas S."/>
            <person name="Albert R."/>
            <person name="Binder M."/>
            <person name="Bloem J."/>
            <person name="Labutti K."/>
            <person name="Salamov A."/>
            <person name="Andreopoulos B."/>
            <person name="Baker S.E."/>
            <person name="Barry K."/>
            <person name="Bills G."/>
            <person name="Bluhm B.H."/>
            <person name="Cannon C."/>
            <person name="Castanera R."/>
            <person name="Culley D.E."/>
            <person name="Daum C."/>
            <person name="Ezra D."/>
            <person name="Gonzalez J.B."/>
            <person name="Henrissat B."/>
            <person name="Kuo A."/>
            <person name="Liang C."/>
            <person name="Lipzen A."/>
            <person name="Lutzoni F."/>
            <person name="Magnuson J."/>
            <person name="Mondo S."/>
            <person name="Nolan M."/>
            <person name="Ohm R."/>
            <person name="Pangilinan J."/>
            <person name="Park H.-J."/>
            <person name="Ramirez L."/>
            <person name="Alfaro M."/>
            <person name="Sun H."/>
            <person name="Tritt A."/>
            <person name="Yoshinaga Y."/>
            <person name="Zwiers L.-H."/>
            <person name="Turgeon B.G."/>
            <person name="Goodwin S.B."/>
            <person name="Spatafora J.W."/>
            <person name="Crous P.W."/>
            <person name="Grigoriev I.V."/>
        </authorList>
    </citation>
    <scope>NUCLEOTIDE SEQUENCE</scope>
    <source>
        <strain evidence="1">P77</strain>
    </source>
</reference>
<dbReference type="EMBL" id="ML975304">
    <property type="protein sequence ID" value="KAF1834296.1"/>
    <property type="molecule type" value="Genomic_DNA"/>
</dbReference>
<sequence length="243" mass="27351">MVRASPRPWRFRAAPAYRPGLQARTPVTTFLSTLPLPTLRASLGSSAGMYIPHHPLPSVFPPTLHLHLLHFFCSFVDENEQRSSETCQRCARHVSRHARAPQFAATLHTAPQWDIRYCACCILFLFRLLRLLLSVPAFLVLCITCSSMSGNHWEPPVNGIVIGLLSILMPSSSETRRLKFRDILHPALGCENGQGHMHLLRSNHTPISGRPEAQVSRSIWKCNGPAAPLARPHWTEFFILHFT</sequence>
<proteinExistence type="predicted"/>
<evidence type="ECO:0000313" key="2">
    <source>
        <dbReference type="Proteomes" id="UP000800040"/>
    </source>
</evidence>
<protein>
    <submittedName>
        <fullName evidence="1">Uncharacterized protein</fullName>
    </submittedName>
</protein>
<dbReference type="Proteomes" id="UP000800040">
    <property type="component" value="Unassembled WGS sequence"/>
</dbReference>